<feature type="domain" description="AN1-type" evidence="5">
    <location>
        <begin position="4"/>
        <end position="52"/>
    </location>
</feature>
<evidence type="ECO:0000256" key="2">
    <source>
        <dbReference type="ARBA" id="ARBA00022771"/>
    </source>
</evidence>
<dbReference type="EMBL" id="JACYCF010000003">
    <property type="protein sequence ID" value="KAF8758395.1"/>
    <property type="molecule type" value="Genomic_DNA"/>
</dbReference>
<protein>
    <submittedName>
        <fullName evidence="6">AN1-like Zinc finger</fullName>
    </submittedName>
</protein>
<proteinExistence type="predicted"/>
<dbReference type="SUPFAM" id="SSF118310">
    <property type="entry name" value="AN1-like Zinc finger"/>
    <property type="match status" value="2"/>
</dbReference>
<dbReference type="Pfam" id="PF01428">
    <property type="entry name" value="zf-AN1"/>
    <property type="match status" value="1"/>
</dbReference>
<name>A0A8H7IGI0_9AGAM</name>
<dbReference type="AlphaFoldDB" id="A0A8H7IGI0"/>
<dbReference type="PANTHER" id="PTHR14677">
    <property type="entry name" value="ARSENITE INDUCUBLE RNA ASSOCIATED PROTEIN AIP-1-RELATED"/>
    <property type="match status" value="1"/>
</dbReference>
<evidence type="ECO:0000256" key="3">
    <source>
        <dbReference type="ARBA" id="ARBA00022833"/>
    </source>
</evidence>
<dbReference type="PANTHER" id="PTHR14677:SF20">
    <property type="entry name" value="ZINC FINGER AN1-TYPE CONTAINING 2A-RELATED"/>
    <property type="match status" value="1"/>
</dbReference>
<organism evidence="6 7">
    <name type="scientific">Rhizoctonia solani</name>
    <dbReference type="NCBI Taxonomy" id="456999"/>
    <lineage>
        <taxon>Eukaryota</taxon>
        <taxon>Fungi</taxon>
        <taxon>Dikarya</taxon>
        <taxon>Basidiomycota</taxon>
        <taxon>Agaricomycotina</taxon>
        <taxon>Agaricomycetes</taxon>
        <taxon>Cantharellales</taxon>
        <taxon>Ceratobasidiaceae</taxon>
        <taxon>Rhizoctonia</taxon>
    </lineage>
</organism>
<dbReference type="InterPro" id="IPR035896">
    <property type="entry name" value="AN1-like_Znf"/>
</dbReference>
<keyword evidence="1" id="KW-0479">Metal-binding</keyword>
<evidence type="ECO:0000256" key="4">
    <source>
        <dbReference type="PROSITE-ProRule" id="PRU00449"/>
    </source>
</evidence>
<evidence type="ECO:0000256" key="1">
    <source>
        <dbReference type="ARBA" id="ARBA00022723"/>
    </source>
</evidence>
<comment type="caution">
    <text evidence="6">The sequence shown here is derived from an EMBL/GenBank/DDBJ whole genome shotgun (WGS) entry which is preliminary data.</text>
</comment>
<dbReference type="PROSITE" id="PS51039">
    <property type="entry name" value="ZF_AN1"/>
    <property type="match status" value="1"/>
</dbReference>
<accession>A0A8H7IGI0</accession>
<dbReference type="GO" id="GO:0005737">
    <property type="term" value="C:cytoplasm"/>
    <property type="evidence" value="ECO:0007669"/>
    <property type="project" value="TreeGrafter"/>
</dbReference>
<dbReference type="Gene3D" id="4.10.1110.10">
    <property type="entry name" value="AN1-like Zinc finger"/>
    <property type="match status" value="2"/>
</dbReference>
<gene>
    <name evidence="6" type="ORF">RHS01_02382</name>
</gene>
<evidence type="ECO:0000313" key="6">
    <source>
        <dbReference type="EMBL" id="KAF8758395.1"/>
    </source>
</evidence>
<keyword evidence="2 4" id="KW-0863">Zinc-finger</keyword>
<evidence type="ECO:0000313" key="7">
    <source>
        <dbReference type="Proteomes" id="UP000614334"/>
    </source>
</evidence>
<keyword evidence="3" id="KW-0862">Zinc</keyword>
<dbReference type="InterPro" id="IPR000058">
    <property type="entry name" value="Znf_AN1"/>
</dbReference>
<reference evidence="6" key="1">
    <citation type="submission" date="2020-09" db="EMBL/GenBank/DDBJ databases">
        <title>Comparative genome analyses of four rice-infecting Rhizoctonia solani isolates reveal extensive enrichment of homogalacturonan modification genes.</title>
        <authorList>
            <person name="Lee D.-Y."/>
            <person name="Jeon J."/>
            <person name="Kim K.-T."/>
            <person name="Cheong K."/>
            <person name="Song H."/>
            <person name="Choi G."/>
            <person name="Ko J."/>
            <person name="Opiyo S.O."/>
            <person name="Zuo S."/>
            <person name="Madhav S."/>
            <person name="Lee Y.-H."/>
            <person name="Wang G.-L."/>
        </authorList>
    </citation>
    <scope>NUCLEOTIDE SEQUENCE</scope>
    <source>
        <strain evidence="6">AG1-IA B2</strain>
    </source>
</reference>
<dbReference type="Proteomes" id="UP000614334">
    <property type="component" value="Unassembled WGS sequence"/>
</dbReference>
<sequence length="259" mass="28277">MDLPEKGAHCSLDSCKIFDLLPITCPACEQQFCKTHASRDAHVCTAQVAAPSTTSSSKRAECQVEQCDRPGLVSFKQNEDNNCKEWSCDTCRGVYCVEHRHTDAHKCVPIPTGEPTTDKKSEAQALLNKLFPNVKSQAGTSRSAVKKTTDPAKVAKLRAIELMRMKHKAVAGDPRSSAQPKDKVHLKVVWGTSEKVVWFVKTAVTGHAVDLAARICSVSREDGRGMVFVLGDETDGPLKNEVELGAQVEDGDTVWLAKM</sequence>
<dbReference type="GO" id="GO:0008270">
    <property type="term" value="F:zinc ion binding"/>
    <property type="evidence" value="ECO:0007669"/>
    <property type="project" value="UniProtKB-KW"/>
</dbReference>
<evidence type="ECO:0000259" key="5">
    <source>
        <dbReference type="PROSITE" id="PS51039"/>
    </source>
</evidence>